<dbReference type="OrthoDB" id="4067212at2759"/>
<feature type="compositionally biased region" description="Basic and acidic residues" evidence="1">
    <location>
        <begin position="413"/>
        <end position="423"/>
    </location>
</feature>
<reference evidence="3" key="1">
    <citation type="submission" date="2016-03" db="EMBL/GenBank/DDBJ databases">
        <authorList>
            <person name="Devillers Hugo."/>
        </authorList>
    </citation>
    <scope>NUCLEOTIDE SEQUENCE [LARGE SCALE GENOMIC DNA]</scope>
</reference>
<feature type="compositionally biased region" description="Low complexity" evidence="1">
    <location>
        <begin position="350"/>
        <end position="366"/>
    </location>
</feature>
<evidence type="ECO:0000313" key="3">
    <source>
        <dbReference type="Proteomes" id="UP000189911"/>
    </source>
</evidence>
<sequence length="432" mass="49158">MFPFGQSPCVYERQPAYETFAPFAIVPGNKKRRVCQQSPHRASLPRGRDSVNFDITEENDQYVVSIYKQVSENLLSDAVCRYLQKLKETRAPTYHVVRDFFGNEYYVEDEQDEAAFVREAMANLDMASIQRQAAKNSFKDYEIILNHRGDELVLSSRRDNIYKEFALGVEFEDICVNGFEMVSENVAALRIGIKKPIQKAAILPLESRMIGCDNATRKAVVLRDESAQREAAERKAAERKAAEREVAQREAAQRKVAEEEAAHRMLVLQQEVAHREAVMREAKRLQEEALKAAEETRARELHMQKKAEKAAKKAADHAAKNKRKHAIAEKKAFLIEEKKKRRDEEAREMSASSNTHTPSRSSSASPVVININFAAPTGSEPQVPQKQVSQQLQKTRGRSHSPVLEDVDDEEVDRYRKSFERSPRGSSIIDNP</sequence>
<keyword evidence="3" id="KW-1185">Reference proteome</keyword>
<evidence type="ECO:0000256" key="1">
    <source>
        <dbReference type="SAM" id="MobiDB-lite"/>
    </source>
</evidence>
<organism evidence="2 3">
    <name type="scientific">Lachancea nothofagi CBS 11611</name>
    <dbReference type="NCBI Taxonomy" id="1266666"/>
    <lineage>
        <taxon>Eukaryota</taxon>
        <taxon>Fungi</taxon>
        <taxon>Dikarya</taxon>
        <taxon>Ascomycota</taxon>
        <taxon>Saccharomycotina</taxon>
        <taxon>Saccharomycetes</taxon>
        <taxon>Saccharomycetales</taxon>
        <taxon>Saccharomycetaceae</taxon>
        <taxon>Lachancea</taxon>
    </lineage>
</organism>
<feature type="region of interest" description="Disordered" evidence="1">
    <location>
        <begin position="293"/>
        <end position="432"/>
    </location>
</feature>
<dbReference type="Proteomes" id="UP000189911">
    <property type="component" value="Chromosome D"/>
</dbReference>
<evidence type="ECO:0000313" key="2">
    <source>
        <dbReference type="EMBL" id="SCU88455.1"/>
    </source>
</evidence>
<name>A0A1G4JE08_9SACH</name>
<feature type="compositionally biased region" description="Low complexity" evidence="1">
    <location>
        <begin position="381"/>
        <end position="394"/>
    </location>
</feature>
<feature type="compositionally biased region" description="Basic and acidic residues" evidence="1">
    <location>
        <begin position="293"/>
        <end position="319"/>
    </location>
</feature>
<gene>
    <name evidence="2" type="ORF">LANO_0D02146G</name>
</gene>
<feature type="compositionally biased region" description="Basic and acidic residues" evidence="1">
    <location>
        <begin position="326"/>
        <end position="348"/>
    </location>
</feature>
<proteinExistence type="predicted"/>
<accession>A0A1G4JE08</accession>
<protein>
    <submittedName>
        <fullName evidence="2">LANO_0D02146g1_1</fullName>
    </submittedName>
</protein>
<dbReference type="AlphaFoldDB" id="A0A1G4JE08"/>
<dbReference type="EMBL" id="LT598448">
    <property type="protein sequence ID" value="SCU88455.1"/>
    <property type="molecule type" value="Genomic_DNA"/>
</dbReference>